<keyword evidence="9" id="KW-1185">Reference proteome</keyword>
<dbReference type="RefSeq" id="XP_023628809.1">
    <property type="nucleotide sequence ID" value="XM_023773041.1"/>
</dbReference>
<dbReference type="PANTHER" id="PTHR43671">
    <property type="entry name" value="SERINE/THREONINE-PROTEIN KINASE NEK"/>
    <property type="match status" value="1"/>
</dbReference>
<dbReference type="Proteomes" id="UP000225277">
    <property type="component" value="Unassembled WGS sequence"/>
</dbReference>
<keyword evidence="5" id="KW-0067">ATP-binding</keyword>
<dbReference type="InterPro" id="IPR008271">
    <property type="entry name" value="Ser/Thr_kinase_AS"/>
</dbReference>
<gene>
    <name evidence="8" type="ORF">RCC_07787</name>
</gene>
<dbReference type="InterPro" id="IPR011009">
    <property type="entry name" value="Kinase-like_dom_sf"/>
</dbReference>
<evidence type="ECO:0000256" key="5">
    <source>
        <dbReference type="ARBA" id="ARBA00022840"/>
    </source>
</evidence>
<keyword evidence="3" id="KW-0547">Nucleotide-binding</keyword>
<dbReference type="PANTHER" id="PTHR43671:SF13">
    <property type="entry name" value="SERINE_THREONINE-PROTEIN KINASE NEK2"/>
    <property type="match status" value="1"/>
</dbReference>
<accession>A0A2D3V900</accession>
<dbReference type="EC" id="2.7.11.1" evidence="1"/>
<dbReference type="GO" id="GO:0005524">
    <property type="term" value="F:ATP binding"/>
    <property type="evidence" value="ECO:0007669"/>
    <property type="project" value="UniProtKB-KW"/>
</dbReference>
<protein>
    <recommendedName>
        <fullName evidence="1">non-specific serine/threonine protein kinase</fullName>
        <ecNumber evidence="1">2.7.11.1</ecNumber>
    </recommendedName>
</protein>
<evidence type="ECO:0000256" key="2">
    <source>
        <dbReference type="ARBA" id="ARBA00022679"/>
    </source>
</evidence>
<dbReference type="EMBL" id="FJUY01000012">
    <property type="protein sequence ID" value="CZT21920.1"/>
    <property type="molecule type" value="Genomic_DNA"/>
</dbReference>
<dbReference type="GO" id="GO:0004674">
    <property type="term" value="F:protein serine/threonine kinase activity"/>
    <property type="evidence" value="ECO:0007669"/>
    <property type="project" value="UniProtKB-EC"/>
</dbReference>
<evidence type="ECO:0000256" key="1">
    <source>
        <dbReference type="ARBA" id="ARBA00012513"/>
    </source>
</evidence>
<evidence type="ECO:0000256" key="4">
    <source>
        <dbReference type="ARBA" id="ARBA00022777"/>
    </source>
</evidence>
<keyword evidence="4" id="KW-0418">Kinase</keyword>
<reference evidence="8 9" key="1">
    <citation type="submission" date="2016-03" db="EMBL/GenBank/DDBJ databases">
        <authorList>
            <person name="Ploux O."/>
        </authorList>
    </citation>
    <scope>NUCLEOTIDE SEQUENCE [LARGE SCALE GENOMIC DNA]</scope>
    <source>
        <strain evidence="8 9">URUG2</strain>
    </source>
</reference>
<dbReference type="InterPro" id="IPR000719">
    <property type="entry name" value="Prot_kinase_dom"/>
</dbReference>
<feature type="domain" description="Protein kinase" evidence="7">
    <location>
        <begin position="72"/>
        <end position="405"/>
    </location>
</feature>
<dbReference type="PROSITE" id="PS50011">
    <property type="entry name" value="PROTEIN_KINASE_DOM"/>
    <property type="match status" value="1"/>
</dbReference>
<evidence type="ECO:0000256" key="3">
    <source>
        <dbReference type="ARBA" id="ARBA00022741"/>
    </source>
</evidence>
<dbReference type="STRING" id="112498.A0A2D3V900"/>
<dbReference type="PROSITE" id="PS00108">
    <property type="entry name" value="PROTEIN_KINASE_ST"/>
    <property type="match status" value="1"/>
</dbReference>
<sequence>MLHIASWMYVNARVPAFERQRRCQIPASRTCTRTIVMNRAAVNVLPPSQFNTWPAWLRRVLRRDSSGIEPQWEGSWLLASGGGGTASLWVTYDEANKVSGRMVVKSMVMSHRDWWDPTLWSDGLNAVGYRDFAAPINHNHPQEAIITQRLTQNVGPPIAPQTKNPICQYLGYSAIDQQNRRWKLYLEFCPFGTLDGLHLELFQTGRQTFPEPFVWYVAEQALLAAKIFEQGDTAAGVPGWRPLVHRDIKPANVLLGERDTTQFRHYPRLKFCDFGLVCETDENDIVSNPIEFNEVGTVGYRPPEQKLWYKKNGKMDFNRRLSQKTNVWAIGRLCWALKSGIRGFNAEEPDYNIINDRVPLTLGGGEPELRDFILACLAFDPAQRPTIDEALALVRSPVTGRDNFLGMRTAPVAIHLSRDPNPDKLDPYPRDEHDPYRLKLARGSLPPRR</sequence>
<evidence type="ECO:0000259" key="7">
    <source>
        <dbReference type="PROSITE" id="PS50011"/>
    </source>
</evidence>
<evidence type="ECO:0000313" key="8">
    <source>
        <dbReference type="EMBL" id="CZT21920.1"/>
    </source>
</evidence>
<name>A0A2D3V900_9PEZI</name>
<dbReference type="Pfam" id="PF00069">
    <property type="entry name" value="Pkinase"/>
    <property type="match status" value="1"/>
</dbReference>
<dbReference type="SMART" id="SM00220">
    <property type="entry name" value="S_TKc"/>
    <property type="match status" value="1"/>
</dbReference>
<dbReference type="InterPro" id="IPR050660">
    <property type="entry name" value="NEK_Ser/Thr_kinase"/>
</dbReference>
<evidence type="ECO:0000256" key="6">
    <source>
        <dbReference type="SAM" id="MobiDB-lite"/>
    </source>
</evidence>
<proteinExistence type="predicted"/>
<feature type="region of interest" description="Disordered" evidence="6">
    <location>
        <begin position="416"/>
        <end position="449"/>
    </location>
</feature>
<evidence type="ECO:0000313" key="9">
    <source>
        <dbReference type="Proteomes" id="UP000225277"/>
    </source>
</evidence>
<dbReference type="OrthoDB" id="3650759at2759"/>
<dbReference type="SUPFAM" id="SSF56112">
    <property type="entry name" value="Protein kinase-like (PK-like)"/>
    <property type="match status" value="1"/>
</dbReference>
<dbReference type="AlphaFoldDB" id="A0A2D3V900"/>
<dbReference type="CDD" id="cd00180">
    <property type="entry name" value="PKc"/>
    <property type="match status" value="1"/>
</dbReference>
<feature type="compositionally biased region" description="Basic and acidic residues" evidence="6">
    <location>
        <begin position="416"/>
        <end position="437"/>
    </location>
</feature>
<dbReference type="GeneID" id="35602897"/>
<organism evidence="8 9">
    <name type="scientific">Ramularia collo-cygni</name>
    <dbReference type="NCBI Taxonomy" id="112498"/>
    <lineage>
        <taxon>Eukaryota</taxon>
        <taxon>Fungi</taxon>
        <taxon>Dikarya</taxon>
        <taxon>Ascomycota</taxon>
        <taxon>Pezizomycotina</taxon>
        <taxon>Dothideomycetes</taxon>
        <taxon>Dothideomycetidae</taxon>
        <taxon>Mycosphaerellales</taxon>
        <taxon>Mycosphaerellaceae</taxon>
        <taxon>Ramularia</taxon>
    </lineage>
</organism>
<keyword evidence="2" id="KW-0808">Transferase</keyword>
<dbReference type="Gene3D" id="1.10.510.10">
    <property type="entry name" value="Transferase(Phosphotransferase) domain 1"/>
    <property type="match status" value="1"/>
</dbReference>